<feature type="transmembrane region" description="Helical" evidence="7">
    <location>
        <begin position="214"/>
        <end position="235"/>
    </location>
</feature>
<protein>
    <submittedName>
        <fullName evidence="9">MFS transporter</fullName>
    </submittedName>
</protein>
<feature type="domain" description="Major facilitator superfamily (MFS) profile" evidence="8">
    <location>
        <begin position="1"/>
        <end position="391"/>
    </location>
</feature>
<comment type="caution">
    <text evidence="9">The sequence shown here is derived from an EMBL/GenBank/DDBJ whole genome shotgun (WGS) entry which is preliminary data.</text>
</comment>
<gene>
    <name evidence="9" type="ORF">ISU07_04105</name>
</gene>
<keyword evidence="3" id="KW-1003">Cell membrane</keyword>
<dbReference type="EMBL" id="JADKPN010000001">
    <property type="protein sequence ID" value="MBF4762299.1"/>
    <property type="molecule type" value="Genomic_DNA"/>
</dbReference>
<feature type="transmembrane region" description="Helical" evidence="7">
    <location>
        <begin position="247"/>
        <end position="267"/>
    </location>
</feature>
<feature type="transmembrane region" description="Helical" evidence="7">
    <location>
        <begin position="337"/>
        <end position="361"/>
    </location>
</feature>
<dbReference type="Pfam" id="PF07690">
    <property type="entry name" value="MFS_1"/>
    <property type="match status" value="1"/>
</dbReference>
<evidence type="ECO:0000313" key="10">
    <source>
        <dbReference type="Proteomes" id="UP000640489"/>
    </source>
</evidence>
<dbReference type="AlphaFoldDB" id="A0A930YGU3"/>
<dbReference type="InterPro" id="IPR011701">
    <property type="entry name" value="MFS"/>
</dbReference>
<comment type="subcellular location">
    <subcellularLocation>
        <location evidence="1">Cell membrane</location>
        <topology evidence="1">Multi-pass membrane protein</topology>
    </subcellularLocation>
</comment>
<evidence type="ECO:0000256" key="3">
    <source>
        <dbReference type="ARBA" id="ARBA00022475"/>
    </source>
</evidence>
<organism evidence="9 10">
    <name type="scientific">Nocardioides islandensis</name>
    <dbReference type="NCBI Taxonomy" id="433663"/>
    <lineage>
        <taxon>Bacteria</taxon>
        <taxon>Bacillati</taxon>
        <taxon>Actinomycetota</taxon>
        <taxon>Actinomycetes</taxon>
        <taxon>Propionibacteriales</taxon>
        <taxon>Nocardioidaceae</taxon>
        <taxon>Nocardioides</taxon>
    </lineage>
</organism>
<feature type="transmembrane region" description="Helical" evidence="7">
    <location>
        <begin position="172"/>
        <end position="193"/>
    </location>
</feature>
<keyword evidence="5 7" id="KW-1133">Transmembrane helix</keyword>
<dbReference type="Proteomes" id="UP000640489">
    <property type="component" value="Unassembled WGS sequence"/>
</dbReference>
<evidence type="ECO:0000256" key="6">
    <source>
        <dbReference type="ARBA" id="ARBA00023136"/>
    </source>
</evidence>
<accession>A0A930YGU3</accession>
<dbReference type="PANTHER" id="PTHR23517">
    <property type="entry name" value="RESISTANCE PROTEIN MDTM, PUTATIVE-RELATED-RELATED"/>
    <property type="match status" value="1"/>
</dbReference>
<dbReference type="Gene3D" id="1.20.1250.20">
    <property type="entry name" value="MFS general substrate transporter like domains"/>
    <property type="match status" value="1"/>
</dbReference>
<feature type="transmembrane region" description="Helical" evidence="7">
    <location>
        <begin position="309"/>
        <end position="330"/>
    </location>
</feature>
<dbReference type="InterPro" id="IPR036259">
    <property type="entry name" value="MFS_trans_sf"/>
</dbReference>
<proteinExistence type="predicted"/>
<dbReference type="InterPro" id="IPR050171">
    <property type="entry name" value="MFS_Transporters"/>
</dbReference>
<reference evidence="9" key="1">
    <citation type="submission" date="2020-11" db="EMBL/GenBank/DDBJ databases">
        <title>Nocardioides sp. nov., isolated from Soil of Cynanchum wilfordii Hemsley rhizosphere.</title>
        <authorList>
            <person name="Lee J.-S."/>
            <person name="Suh M.K."/>
            <person name="Kim J.-S."/>
        </authorList>
    </citation>
    <scope>NUCLEOTIDE SEQUENCE</scope>
    <source>
        <strain evidence="9">KCTC 19275</strain>
    </source>
</reference>
<feature type="transmembrane region" description="Helical" evidence="7">
    <location>
        <begin position="279"/>
        <end position="303"/>
    </location>
</feature>
<keyword evidence="4 7" id="KW-0812">Transmembrane</keyword>
<keyword evidence="2" id="KW-0813">Transport</keyword>
<dbReference type="InterPro" id="IPR020846">
    <property type="entry name" value="MFS_dom"/>
</dbReference>
<dbReference type="GO" id="GO:0005886">
    <property type="term" value="C:plasma membrane"/>
    <property type="evidence" value="ECO:0007669"/>
    <property type="project" value="UniProtKB-SubCell"/>
</dbReference>
<evidence type="ECO:0000256" key="4">
    <source>
        <dbReference type="ARBA" id="ARBA00022692"/>
    </source>
</evidence>
<evidence type="ECO:0000256" key="1">
    <source>
        <dbReference type="ARBA" id="ARBA00004651"/>
    </source>
</evidence>
<dbReference type="SUPFAM" id="SSF103473">
    <property type="entry name" value="MFS general substrate transporter"/>
    <property type="match status" value="1"/>
</dbReference>
<feature type="transmembrane region" description="Helical" evidence="7">
    <location>
        <begin position="367"/>
        <end position="387"/>
    </location>
</feature>
<keyword evidence="10" id="KW-1185">Reference proteome</keyword>
<feature type="transmembrane region" description="Helical" evidence="7">
    <location>
        <begin position="144"/>
        <end position="166"/>
    </location>
</feature>
<evidence type="ECO:0000256" key="7">
    <source>
        <dbReference type="SAM" id="Phobius"/>
    </source>
</evidence>
<evidence type="ECO:0000256" key="2">
    <source>
        <dbReference type="ARBA" id="ARBA00022448"/>
    </source>
</evidence>
<name>A0A930YGU3_9ACTN</name>
<evidence type="ECO:0000256" key="5">
    <source>
        <dbReference type="ARBA" id="ARBA00022989"/>
    </source>
</evidence>
<dbReference type="GO" id="GO:0022857">
    <property type="term" value="F:transmembrane transporter activity"/>
    <property type="evidence" value="ECO:0007669"/>
    <property type="project" value="InterPro"/>
</dbReference>
<sequence>MSLTIPRTTVTSWRELPGSVWLLVGARAVNRLGAFTLPFLTVTLVAEQGASVAQAGYLMAAFGLATIPSRLAGGRLSDRWGPRATIVVGLCATAAAQLLVAGSRTLPQAAVAVVLLGLAFEVYEPPSQSLVADATAPEDRPIAFGLLFAALSAAGMGAGLLAALLAGFDLRWLFVADAVSCLLCAAVIARWLPVARPSSASVAGPARPWRDRRLLLLLGLGTLLATLYLQVTITLPLTVTGRGLPPSVIGLLLTASAVTVVIAQPLAAARALRRLDDPVAMAVAFVVLGIGLAGTGLATSIPAYVASTVVWSIGDLLLMGRAYTLVAAIAPEGGSGAYLAVYGTSWGFAAILAPVLGTQLLASTGPLVTWLLMAMASLGLAAAYLAARGPLGVPRGPDLGRD</sequence>
<dbReference type="PANTHER" id="PTHR23517:SF2">
    <property type="entry name" value="MULTIDRUG RESISTANCE PROTEIN MDTH"/>
    <property type="match status" value="1"/>
</dbReference>
<evidence type="ECO:0000259" key="8">
    <source>
        <dbReference type="PROSITE" id="PS50850"/>
    </source>
</evidence>
<keyword evidence="6 7" id="KW-0472">Membrane</keyword>
<evidence type="ECO:0000313" key="9">
    <source>
        <dbReference type="EMBL" id="MBF4762299.1"/>
    </source>
</evidence>
<dbReference type="PROSITE" id="PS50850">
    <property type="entry name" value="MFS"/>
    <property type="match status" value="1"/>
</dbReference>